<feature type="region of interest" description="Disordered" evidence="1">
    <location>
        <begin position="253"/>
        <end position="311"/>
    </location>
</feature>
<feature type="region of interest" description="Disordered" evidence="1">
    <location>
        <begin position="408"/>
        <end position="430"/>
    </location>
</feature>
<sequence length="623" mass="66139">MGLTVAIIFITSELPVNSGEERVYQRDRTLDLTQTSRGSLSAMMNGVDGDQMGGGAAKGLQQDTLAMTLKPLEFILNDQFNNVKLTHSTNGESTATLVDTNTTHDILSAMNGDKKDPQSSSTTPTLTLTRANSCASTRTTSNGPRARIKIISPSTASAPPPAQPLPEMKPPPVLMRSRRSSRSTDTLPEVAPGALSKQDSLTSSLGEETCALPPANQGYARARKGRHAPPPQLDMTTIMEEIEVESEYEDGMGRLETAQIPPRIPRYDSKTSDAATPATATSPPPLPNRRGSQMYHARSTSRTPDPSSDAINIDSVMCGLALASPTPSNSNYPASNSSGRSPTPASTPSPAPTPSPTLTPAKGILKTTRPNTPNSNNIVRANKPQQMQMAPVVDTSPAVLERNTLANSRAQPPAGRTKTPLFAGKGSPTRHVFGRRDSFMEGHTAGGSGLAEKFGSMWKNITGTGRNKGYTQEESVETRAVAGKDEDVLAQLKSPNRVLAQWNQGMARSRSGTAGADGFSEHGDGGMSGDAPPPRCRHATSASTTGTRSRASSFVANPSPTSPTFSAGTSSRADTEASITWILDSLARPADDLTLRCQVEEYLRMAAGDRNRAMSNWITDRRG</sequence>
<feature type="compositionally biased region" description="Polar residues" evidence="1">
    <location>
        <begin position="130"/>
        <end position="143"/>
    </location>
</feature>
<dbReference type="AlphaFoldDB" id="A0A139AH17"/>
<gene>
    <name evidence="2" type="ORF">M427DRAFT_31656</name>
</gene>
<feature type="compositionally biased region" description="Low complexity" evidence="1">
    <location>
        <begin position="539"/>
        <end position="553"/>
    </location>
</feature>
<evidence type="ECO:0000256" key="1">
    <source>
        <dbReference type="SAM" id="MobiDB-lite"/>
    </source>
</evidence>
<feature type="compositionally biased region" description="Polar residues" evidence="1">
    <location>
        <begin position="554"/>
        <end position="572"/>
    </location>
</feature>
<name>A0A139AH17_GONPJ</name>
<feature type="compositionally biased region" description="Polar residues" evidence="1">
    <location>
        <begin position="298"/>
        <end position="310"/>
    </location>
</feature>
<evidence type="ECO:0000313" key="2">
    <source>
        <dbReference type="EMBL" id="KXS16087.1"/>
    </source>
</evidence>
<feature type="region of interest" description="Disordered" evidence="1">
    <location>
        <begin position="507"/>
        <end position="573"/>
    </location>
</feature>
<dbReference type="OrthoDB" id="10686372at2759"/>
<feature type="compositionally biased region" description="Low complexity" evidence="1">
    <location>
        <begin position="272"/>
        <end position="281"/>
    </location>
</feature>
<proteinExistence type="predicted"/>
<feature type="compositionally biased region" description="Low complexity" evidence="1">
    <location>
        <begin position="326"/>
        <end position="344"/>
    </location>
</feature>
<dbReference type="Proteomes" id="UP000070544">
    <property type="component" value="Unassembled WGS sequence"/>
</dbReference>
<accession>A0A139AH17</accession>
<evidence type="ECO:0000313" key="3">
    <source>
        <dbReference type="Proteomes" id="UP000070544"/>
    </source>
</evidence>
<feature type="compositionally biased region" description="Pro residues" evidence="1">
    <location>
        <begin position="345"/>
        <end position="357"/>
    </location>
</feature>
<feature type="region of interest" description="Disordered" evidence="1">
    <location>
        <begin position="326"/>
        <end position="376"/>
    </location>
</feature>
<feature type="compositionally biased region" description="Pro residues" evidence="1">
    <location>
        <begin position="158"/>
        <end position="173"/>
    </location>
</feature>
<dbReference type="EMBL" id="KQ965756">
    <property type="protein sequence ID" value="KXS16087.1"/>
    <property type="molecule type" value="Genomic_DNA"/>
</dbReference>
<organism evidence="2 3">
    <name type="scientific">Gonapodya prolifera (strain JEL478)</name>
    <name type="common">Monoblepharis prolifera</name>
    <dbReference type="NCBI Taxonomy" id="1344416"/>
    <lineage>
        <taxon>Eukaryota</taxon>
        <taxon>Fungi</taxon>
        <taxon>Fungi incertae sedis</taxon>
        <taxon>Chytridiomycota</taxon>
        <taxon>Chytridiomycota incertae sedis</taxon>
        <taxon>Monoblepharidomycetes</taxon>
        <taxon>Monoblepharidales</taxon>
        <taxon>Gonapodyaceae</taxon>
        <taxon>Gonapodya</taxon>
    </lineage>
</organism>
<keyword evidence="3" id="KW-1185">Reference proteome</keyword>
<protein>
    <submittedName>
        <fullName evidence="2">Uncharacterized protein</fullName>
    </submittedName>
</protein>
<feature type="region of interest" description="Disordered" evidence="1">
    <location>
        <begin position="109"/>
        <end position="200"/>
    </location>
</feature>
<reference evidence="2 3" key="1">
    <citation type="journal article" date="2015" name="Genome Biol. Evol.">
        <title>Phylogenomic analyses indicate that early fungi evolved digesting cell walls of algal ancestors of land plants.</title>
        <authorList>
            <person name="Chang Y."/>
            <person name="Wang S."/>
            <person name="Sekimoto S."/>
            <person name="Aerts A.L."/>
            <person name="Choi C."/>
            <person name="Clum A."/>
            <person name="LaButti K.M."/>
            <person name="Lindquist E.A."/>
            <person name="Yee Ngan C."/>
            <person name="Ohm R.A."/>
            <person name="Salamov A.A."/>
            <person name="Grigoriev I.V."/>
            <person name="Spatafora J.W."/>
            <person name="Berbee M.L."/>
        </authorList>
    </citation>
    <scope>NUCLEOTIDE SEQUENCE [LARGE SCALE GENOMIC DNA]</scope>
    <source>
        <strain evidence="2 3">JEL478</strain>
    </source>
</reference>
<feature type="compositionally biased region" description="Low complexity" evidence="1">
    <location>
        <begin position="119"/>
        <end position="129"/>
    </location>
</feature>